<evidence type="ECO:0000313" key="11">
    <source>
        <dbReference type="Proteomes" id="UP001243623"/>
    </source>
</evidence>
<keyword evidence="3" id="KW-1003">Cell membrane</keyword>
<dbReference type="InterPro" id="IPR013740">
    <property type="entry name" value="Redoxin"/>
</dbReference>
<dbReference type="InterPro" id="IPR017937">
    <property type="entry name" value="Thioredoxin_CS"/>
</dbReference>
<dbReference type="PANTHER" id="PTHR31272">
    <property type="entry name" value="CYTOCHROME C-TYPE BIOGENESIS PROTEIN HI_1454-RELATED"/>
    <property type="match status" value="1"/>
</dbReference>
<comment type="subcellular location">
    <subcellularLocation>
        <location evidence="1">Cell membrane</location>
        <topology evidence="1">Multi-pass membrane protein</topology>
    </subcellularLocation>
</comment>
<sequence>MENLNLSIVFFEGLISFLSPCILPILPVYLSMLSNSNLDNITSNGIAKNSLFRNTLFFTLGISTTFFLLGSSLNVLTSFFNANKDIMMIIGGIFIVFMGLFYMDIIKSNFLNQEKRLQLKAKKMNPFTAFLLGFTFSFGWTPCIGPILASVLILSSSADSLTISYLLIGLYTLGFILPFLLFSLFYNKLVHRVDKIKLHMSKIKKIGGIVLMLSGLMILFNGVSDMLEVHRMNNEIPVETKQKNTNKEQPEKIAALNFTLYDQYGKEHRLSEYKGKTVFLNFWATWCPPCRAEMPDIEALYKDYNENNHDVVIIGVASPNLGREGDQKYIEEFLKKEGHTFPVVFDHKGSLVYQYGINAFPSTFIIDKDGYVVKYVPGAMNKSTMKTLIESAK</sequence>
<evidence type="ECO:0000256" key="5">
    <source>
        <dbReference type="ARBA" id="ARBA00022748"/>
    </source>
</evidence>
<feature type="transmembrane region" description="Helical" evidence="8">
    <location>
        <begin position="86"/>
        <end position="106"/>
    </location>
</feature>
<feature type="transmembrane region" description="Helical" evidence="8">
    <location>
        <begin position="206"/>
        <end position="224"/>
    </location>
</feature>
<evidence type="ECO:0000256" key="1">
    <source>
        <dbReference type="ARBA" id="ARBA00004651"/>
    </source>
</evidence>
<dbReference type="Proteomes" id="UP001243623">
    <property type="component" value="Chromosome"/>
</dbReference>
<dbReference type="GO" id="GO:0005886">
    <property type="term" value="C:plasma membrane"/>
    <property type="evidence" value="ECO:0007669"/>
    <property type="project" value="UniProtKB-SubCell"/>
</dbReference>
<organism evidence="10 11">
    <name type="scientific">Selenobaculum gibii</name>
    <dbReference type="NCBI Taxonomy" id="3054208"/>
    <lineage>
        <taxon>Bacteria</taxon>
        <taxon>Bacillati</taxon>
        <taxon>Bacillota</taxon>
        <taxon>Negativicutes</taxon>
        <taxon>Selenomonadales</taxon>
        <taxon>Selenomonadaceae</taxon>
        <taxon>Selenobaculum</taxon>
    </lineage>
</organism>
<dbReference type="GO" id="GO:0017004">
    <property type="term" value="P:cytochrome complex assembly"/>
    <property type="evidence" value="ECO:0007669"/>
    <property type="project" value="UniProtKB-KW"/>
</dbReference>
<name>A0A9Y2AHX3_9FIRM</name>
<dbReference type="InterPro" id="IPR051790">
    <property type="entry name" value="Cytochrome_c-biogenesis_DsbD"/>
</dbReference>
<dbReference type="CDD" id="cd02966">
    <property type="entry name" value="TlpA_like_family"/>
    <property type="match status" value="1"/>
</dbReference>
<dbReference type="PROSITE" id="PS51352">
    <property type="entry name" value="THIOREDOXIN_2"/>
    <property type="match status" value="1"/>
</dbReference>
<dbReference type="Gene3D" id="3.40.30.10">
    <property type="entry name" value="Glutaredoxin"/>
    <property type="match status" value="1"/>
</dbReference>
<reference evidence="10" key="1">
    <citation type="submission" date="2023-03" db="EMBL/GenBank/DDBJ databases">
        <title>Selenobaculum gbiensis gen. nov. sp. nov., a new bacterium isolated from the gut microbiota of IBD patient.</title>
        <authorList>
            <person name="Yeo S."/>
            <person name="Park H."/>
            <person name="Huh C.S."/>
        </authorList>
    </citation>
    <scope>NUCLEOTIDE SEQUENCE</scope>
    <source>
        <strain evidence="10">ICN-92133</strain>
    </source>
</reference>
<dbReference type="PROSITE" id="PS00194">
    <property type="entry name" value="THIOREDOXIN_1"/>
    <property type="match status" value="1"/>
</dbReference>
<dbReference type="InterPro" id="IPR003834">
    <property type="entry name" value="Cyt_c_assmbl_TM_dom"/>
</dbReference>
<dbReference type="EMBL" id="CP120678">
    <property type="protein sequence ID" value="WIW70512.1"/>
    <property type="molecule type" value="Genomic_DNA"/>
</dbReference>
<dbReference type="KEGG" id="sgbi:P3F81_11595"/>
<comment type="similarity">
    <text evidence="2">Belongs to the DsbD family.</text>
</comment>
<evidence type="ECO:0000259" key="9">
    <source>
        <dbReference type="PROSITE" id="PS51352"/>
    </source>
</evidence>
<keyword evidence="5" id="KW-0201">Cytochrome c-type biogenesis</keyword>
<feature type="transmembrane region" description="Helical" evidence="8">
    <location>
        <begin position="165"/>
        <end position="186"/>
    </location>
</feature>
<feature type="transmembrane region" description="Helical" evidence="8">
    <location>
        <begin position="51"/>
        <end position="80"/>
    </location>
</feature>
<dbReference type="SUPFAM" id="SSF52833">
    <property type="entry name" value="Thioredoxin-like"/>
    <property type="match status" value="1"/>
</dbReference>
<protein>
    <submittedName>
        <fullName evidence="10">Cytochrome c biogenesis protein CcdA</fullName>
    </submittedName>
</protein>
<evidence type="ECO:0000313" key="10">
    <source>
        <dbReference type="EMBL" id="WIW70512.1"/>
    </source>
</evidence>
<keyword evidence="4 8" id="KW-0812">Transmembrane</keyword>
<feature type="transmembrane region" description="Helical" evidence="8">
    <location>
        <begin position="6"/>
        <end position="30"/>
    </location>
</feature>
<accession>A0A9Y2AHX3</accession>
<keyword evidence="7 8" id="KW-0472">Membrane</keyword>
<evidence type="ECO:0000256" key="4">
    <source>
        <dbReference type="ARBA" id="ARBA00022692"/>
    </source>
</evidence>
<dbReference type="PANTHER" id="PTHR31272:SF4">
    <property type="entry name" value="CYTOCHROME C-TYPE BIOGENESIS PROTEIN HI_1454-RELATED"/>
    <property type="match status" value="1"/>
</dbReference>
<feature type="domain" description="Thioredoxin" evidence="9">
    <location>
        <begin position="249"/>
        <end position="393"/>
    </location>
</feature>
<dbReference type="RefSeq" id="WP_147669623.1">
    <property type="nucleotide sequence ID" value="NZ_CP120678.1"/>
</dbReference>
<gene>
    <name evidence="10" type="ORF">P3F81_11595</name>
</gene>
<feature type="transmembrane region" description="Helical" evidence="8">
    <location>
        <begin position="127"/>
        <end position="153"/>
    </location>
</feature>
<dbReference type="Pfam" id="PF08534">
    <property type="entry name" value="Redoxin"/>
    <property type="match status" value="1"/>
</dbReference>
<proteinExistence type="inferred from homology"/>
<keyword evidence="6 8" id="KW-1133">Transmembrane helix</keyword>
<evidence type="ECO:0000256" key="3">
    <source>
        <dbReference type="ARBA" id="ARBA00022475"/>
    </source>
</evidence>
<evidence type="ECO:0000256" key="6">
    <source>
        <dbReference type="ARBA" id="ARBA00022989"/>
    </source>
</evidence>
<keyword evidence="11" id="KW-1185">Reference proteome</keyword>
<dbReference type="AlphaFoldDB" id="A0A9Y2AHX3"/>
<dbReference type="Pfam" id="PF02683">
    <property type="entry name" value="DsbD_TM"/>
    <property type="match status" value="1"/>
</dbReference>
<evidence type="ECO:0000256" key="2">
    <source>
        <dbReference type="ARBA" id="ARBA00006143"/>
    </source>
</evidence>
<evidence type="ECO:0000256" key="7">
    <source>
        <dbReference type="ARBA" id="ARBA00023136"/>
    </source>
</evidence>
<dbReference type="GO" id="GO:0016491">
    <property type="term" value="F:oxidoreductase activity"/>
    <property type="evidence" value="ECO:0007669"/>
    <property type="project" value="InterPro"/>
</dbReference>
<dbReference type="InterPro" id="IPR036249">
    <property type="entry name" value="Thioredoxin-like_sf"/>
</dbReference>
<evidence type="ECO:0000256" key="8">
    <source>
        <dbReference type="SAM" id="Phobius"/>
    </source>
</evidence>
<dbReference type="InterPro" id="IPR013766">
    <property type="entry name" value="Thioredoxin_domain"/>
</dbReference>